<proteinExistence type="predicted"/>
<feature type="region of interest" description="Disordered" evidence="1">
    <location>
        <begin position="150"/>
        <end position="170"/>
    </location>
</feature>
<dbReference type="OrthoDB" id="3084798at2759"/>
<comment type="caution">
    <text evidence="2">The sequence shown here is derived from an EMBL/GenBank/DDBJ whole genome shotgun (WGS) entry which is preliminary data.</text>
</comment>
<dbReference type="RefSeq" id="XP_043012712.1">
    <property type="nucleotide sequence ID" value="XM_043148120.1"/>
</dbReference>
<dbReference type="EMBL" id="CM032182">
    <property type="protein sequence ID" value="KAG7096242.1"/>
    <property type="molecule type" value="Genomic_DNA"/>
</dbReference>
<dbReference type="GeneID" id="66072767"/>
<keyword evidence="3" id="KW-1185">Reference proteome</keyword>
<sequence>MAPPNRDQIADLVTRYIKYASNDTKTDNKLISDIVKAYKSFSNSDWEYDDDHGKSVVSCFQGLSFICWKFSSINNSAHAAEAASLYKDLTVKNYNVWLKMTDHKKKENFKRDCCALTDTDTLKDYRDITRNKKERGEICEAAMTVTSSMYGSGTHEADQSETLWNHRNEN</sequence>
<dbReference type="Proteomes" id="UP001049176">
    <property type="component" value="Chromosome 2"/>
</dbReference>
<name>A0A9P7UX26_9AGAR</name>
<accession>A0A9P7UX26</accession>
<reference evidence="2" key="1">
    <citation type="journal article" date="2021" name="Genome Biol. Evol.">
        <title>The assembled and annotated genome of the fairy-ring fungus Marasmius oreades.</title>
        <authorList>
            <person name="Hiltunen M."/>
            <person name="Ament-Velasquez S.L."/>
            <person name="Johannesson H."/>
        </authorList>
    </citation>
    <scope>NUCLEOTIDE SEQUENCE</scope>
    <source>
        <strain evidence="2">03SP1</strain>
    </source>
</reference>
<gene>
    <name evidence="2" type="ORF">E1B28_003691</name>
</gene>
<evidence type="ECO:0000313" key="2">
    <source>
        <dbReference type="EMBL" id="KAG7096242.1"/>
    </source>
</evidence>
<evidence type="ECO:0000256" key="1">
    <source>
        <dbReference type="SAM" id="MobiDB-lite"/>
    </source>
</evidence>
<protein>
    <submittedName>
        <fullName evidence="2">Uncharacterized protein</fullName>
    </submittedName>
</protein>
<dbReference type="KEGG" id="more:E1B28_003691"/>
<dbReference type="AlphaFoldDB" id="A0A9P7UX26"/>
<evidence type="ECO:0000313" key="3">
    <source>
        <dbReference type="Proteomes" id="UP001049176"/>
    </source>
</evidence>
<organism evidence="2 3">
    <name type="scientific">Marasmius oreades</name>
    <name type="common">fairy-ring Marasmius</name>
    <dbReference type="NCBI Taxonomy" id="181124"/>
    <lineage>
        <taxon>Eukaryota</taxon>
        <taxon>Fungi</taxon>
        <taxon>Dikarya</taxon>
        <taxon>Basidiomycota</taxon>
        <taxon>Agaricomycotina</taxon>
        <taxon>Agaricomycetes</taxon>
        <taxon>Agaricomycetidae</taxon>
        <taxon>Agaricales</taxon>
        <taxon>Marasmiineae</taxon>
        <taxon>Marasmiaceae</taxon>
        <taxon>Marasmius</taxon>
    </lineage>
</organism>